<reference evidence="2" key="1">
    <citation type="submission" date="2018-05" db="EMBL/GenBank/DDBJ databases">
        <authorList>
            <person name="Lanie J.A."/>
            <person name="Ng W.-L."/>
            <person name="Kazmierczak K.M."/>
            <person name="Andrzejewski T.M."/>
            <person name="Davidsen T.M."/>
            <person name="Wayne K.J."/>
            <person name="Tettelin H."/>
            <person name="Glass J.I."/>
            <person name="Rusch D."/>
            <person name="Podicherti R."/>
            <person name="Tsui H.-C.T."/>
            <person name="Winkler M.E."/>
        </authorList>
    </citation>
    <scope>NUCLEOTIDE SEQUENCE</scope>
</reference>
<dbReference type="AlphaFoldDB" id="A0A382W6L6"/>
<dbReference type="PANTHER" id="PTHR12788:SF10">
    <property type="entry name" value="PROTEIN-TYROSINE SULFOTRANSFERASE"/>
    <property type="match status" value="1"/>
</dbReference>
<gene>
    <name evidence="2" type="ORF">METZ01_LOCUS406849</name>
</gene>
<organism evidence="2">
    <name type="scientific">marine metagenome</name>
    <dbReference type="NCBI Taxonomy" id="408172"/>
    <lineage>
        <taxon>unclassified sequences</taxon>
        <taxon>metagenomes</taxon>
        <taxon>ecological metagenomes</taxon>
    </lineage>
</organism>
<proteinExistence type="predicted"/>
<dbReference type="GO" id="GO:0005794">
    <property type="term" value="C:Golgi apparatus"/>
    <property type="evidence" value="ECO:0007669"/>
    <property type="project" value="TreeGrafter"/>
</dbReference>
<evidence type="ECO:0008006" key="3">
    <source>
        <dbReference type="Google" id="ProtNLM"/>
    </source>
</evidence>
<dbReference type="PANTHER" id="PTHR12788">
    <property type="entry name" value="PROTEIN-TYROSINE SULFOTRANSFERASE 2"/>
    <property type="match status" value="1"/>
</dbReference>
<dbReference type="InterPro" id="IPR027417">
    <property type="entry name" value="P-loop_NTPase"/>
</dbReference>
<dbReference type="GO" id="GO:0008476">
    <property type="term" value="F:protein-tyrosine sulfotransferase activity"/>
    <property type="evidence" value="ECO:0007669"/>
    <property type="project" value="InterPro"/>
</dbReference>
<dbReference type="InterPro" id="IPR026634">
    <property type="entry name" value="TPST-like"/>
</dbReference>
<feature type="non-terminal residue" evidence="2">
    <location>
        <position position="1"/>
    </location>
</feature>
<dbReference type="SUPFAM" id="SSF52540">
    <property type="entry name" value="P-loop containing nucleoside triphosphate hydrolases"/>
    <property type="match status" value="1"/>
</dbReference>
<name>A0A382W6L6_9ZZZZ</name>
<sequence>PNAKIINARRHPLDSCFGSYKQLFASGQPFTYDLFELGEYYLEYQQLMEYWHEVIPNFILDVHYEKVVNDLETEVKRMLDFCDLSFEENCLRFYETERAVKTASSEQVRQPLYSSSVNLWRNYEDNLGDLIEILRPLLIELPKSEQPSVLQKVD</sequence>
<evidence type="ECO:0000313" key="2">
    <source>
        <dbReference type="EMBL" id="SVD53995.1"/>
    </source>
</evidence>
<dbReference type="EMBL" id="UINC01157158">
    <property type="protein sequence ID" value="SVD53995.1"/>
    <property type="molecule type" value="Genomic_DNA"/>
</dbReference>
<protein>
    <recommendedName>
        <fullName evidence="3">Sulfotransferase domain-containing protein</fullName>
    </recommendedName>
</protein>
<dbReference type="Pfam" id="PF13469">
    <property type="entry name" value="Sulfotransfer_3"/>
    <property type="match status" value="1"/>
</dbReference>
<accession>A0A382W6L6</accession>
<evidence type="ECO:0000256" key="1">
    <source>
        <dbReference type="ARBA" id="ARBA00022679"/>
    </source>
</evidence>
<keyword evidence="1" id="KW-0808">Transferase</keyword>
<dbReference type="Gene3D" id="3.40.50.300">
    <property type="entry name" value="P-loop containing nucleotide triphosphate hydrolases"/>
    <property type="match status" value="1"/>
</dbReference>